<dbReference type="PANTHER" id="PTHR34861">
    <property type="match status" value="1"/>
</dbReference>
<dbReference type="Proteomes" id="UP000824596">
    <property type="component" value="Unassembled WGS sequence"/>
</dbReference>
<dbReference type="GO" id="GO:0019441">
    <property type="term" value="P:L-tryptophan catabolic process to kynurenine"/>
    <property type="evidence" value="ECO:0007669"/>
    <property type="project" value="InterPro"/>
</dbReference>
<sequence length="346" mass="37453">MTLEPSSYPDFDDLPKVEGMPQGCAWGVFDRDGQKDLVGTLNFLTPAVVKAAAAEVKDGVSISLNWPLDGLAKLGIPGRKPPRHTVLYLPDTMPGIPPEASSWDDELDFNTQSSSQWDSLCHVQHLPSGLAYNGLRPDARALAAASTAENDMPTLDHWHARGALAGRGVLLDYAAFARDTGLSFGPFDGTAISVAQLEACARHFAVDFRPGDVLVVRTGATEFVDGLSQQEAARVAHTFPRLSGIEGSPEMARWLWNKRFTAAASDSVALEVFPPINPDGTRAGMENPVLHHYMLGLFGMPIGELWDLGKLSQYCQKTKRYSFMITSAPLNHPCLIASPPNALAIF</sequence>
<comment type="caution">
    <text evidence="2">The sequence shown here is derived from an EMBL/GenBank/DDBJ whole genome shotgun (WGS) entry which is preliminary data.</text>
</comment>
<evidence type="ECO:0000313" key="2">
    <source>
        <dbReference type="EMBL" id="KAH0962752.1"/>
    </source>
</evidence>
<proteinExistence type="inferred from homology"/>
<organism evidence="2 3">
    <name type="scientific">Hirsutella rhossiliensis</name>
    <dbReference type="NCBI Taxonomy" id="111463"/>
    <lineage>
        <taxon>Eukaryota</taxon>
        <taxon>Fungi</taxon>
        <taxon>Dikarya</taxon>
        <taxon>Ascomycota</taxon>
        <taxon>Pezizomycotina</taxon>
        <taxon>Sordariomycetes</taxon>
        <taxon>Hypocreomycetidae</taxon>
        <taxon>Hypocreales</taxon>
        <taxon>Ophiocordycipitaceae</taxon>
        <taxon>Hirsutella</taxon>
    </lineage>
</organism>
<name>A0A9P8MXE3_9HYPO</name>
<evidence type="ECO:0000313" key="3">
    <source>
        <dbReference type="Proteomes" id="UP000824596"/>
    </source>
</evidence>
<dbReference type="OrthoDB" id="5396at2759"/>
<evidence type="ECO:0000256" key="1">
    <source>
        <dbReference type="ARBA" id="ARBA00007865"/>
    </source>
</evidence>
<dbReference type="GeneID" id="68354391"/>
<comment type="similarity">
    <text evidence="1">Belongs to the Cyclase 1 superfamily.</text>
</comment>
<dbReference type="PANTHER" id="PTHR34861:SF10">
    <property type="entry name" value="CYCLASE"/>
    <property type="match status" value="1"/>
</dbReference>
<reference evidence="2" key="1">
    <citation type="submission" date="2021-09" db="EMBL/GenBank/DDBJ databases">
        <title>A high-quality genome of the endoparasitic fungus Hirsutella rhossiliensis with a comparison of Hirsutella genomes reveals transposable elements contributing to genome size variation.</title>
        <authorList>
            <person name="Lin R."/>
            <person name="Jiao Y."/>
            <person name="Sun X."/>
            <person name="Ling J."/>
            <person name="Xie B."/>
            <person name="Cheng X."/>
        </authorList>
    </citation>
    <scope>NUCLEOTIDE SEQUENCE</scope>
    <source>
        <strain evidence="2">HR02</strain>
    </source>
</reference>
<dbReference type="GO" id="GO:0004061">
    <property type="term" value="F:arylformamidase activity"/>
    <property type="evidence" value="ECO:0007669"/>
    <property type="project" value="InterPro"/>
</dbReference>
<dbReference type="RefSeq" id="XP_044720265.1">
    <property type="nucleotide sequence ID" value="XM_044863733.1"/>
</dbReference>
<dbReference type="SUPFAM" id="SSF102198">
    <property type="entry name" value="Putative cyclase"/>
    <property type="match status" value="1"/>
</dbReference>
<gene>
    <name evidence="2" type="ORF">HRG_05262</name>
</gene>
<keyword evidence="3" id="KW-1185">Reference proteome</keyword>
<dbReference type="Gene3D" id="3.50.30.50">
    <property type="entry name" value="Putative cyclase"/>
    <property type="match status" value="1"/>
</dbReference>
<dbReference type="InterPro" id="IPR037175">
    <property type="entry name" value="KFase_sf"/>
</dbReference>
<dbReference type="AlphaFoldDB" id="A0A9P8MXE3"/>
<dbReference type="InterPro" id="IPR007325">
    <property type="entry name" value="KFase/CYL"/>
</dbReference>
<dbReference type="EMBL" id="JAIZPD010000005">
    <property type="protein sequence ID" value="KAH0962752.1"/>
    <property type="molecule type" value="Genomic_DNA"/>
</dbReference>
<accession>A0A9P8MXE3</accession>
<dbReference type="Pfam" id="PF04199">
    <property type="entry name" value="Cyclase"/>
    <property type="match status" value="1"/>
</dbReference>
<protein>
    <submittedName>
        <fullName evidence="2">Cyclase domain-containing protein</fullName>
    </submittedName>
</protein>